<dbReference type="GO" id="GO:0016460">
    <property type="term" value="C:myosin II complex"/>
    <property type="evidence" value="ECO:0007669"/>
    <property type="project" value="TreeGrafter"/>
</dbReference>
<dbReference type="PROSITE" id="PS50222">
    <property type="entry name" value="EF_HAND_2"/>
    <property type="match status" value="4"/>
</dbReference>
<dbReference type="PANTHER" id="PTHR23048:SF0">
    <property type="entry name" value="CALMODULIN LIKE 3"/>
    <property type="match status" value="1"/>
</dbReference>
<dbReference type="Proteomes" id="UP000828390">
    <property type="component" value="Unassembled WGS sequence"/>
</dbReference>
<reference evidence="4" key="2">
    <citation type="submission" date="2020-11" db="EMBL/GenBank/DDBJ databases">
        <authorList>
            <person name="McCartney M.A."/>
            <person name="Auch B."/>
            <person name="Kono T."/>
            <person name="Mallez S."/>
            <person name="Becker A."/>
            <person name="Gohl D.M."/>
            <person name="Silverstein K.A.T."/>
            <person name="Koren S."/>
            <person name="Bechman K.B."/>
            <person name="Herman A."/>
            <person name="Abrahante J.E."/>
            <person name="Garbe J."/>
        </authorList>
    </citation>
    <scope>NUCLEOTIDE SEQUENCE</scope>
    <source>
        <strain evidence="4">Duluth1</strain>
        <tissue evidence="4">Whole animal</tissue>
    </source>
</reference>
<feature type="domain" description="EF-hand" evidence="3">
    <location>
        <begin position="119"/>
        <end position="154"/>
    </location>
</feature>
<dbReference type="InterPro" id="IPR011992">
    <property type="entry name" value="EF-hand-dom_pair"/>
</dbReference>
<dbReference type="PROSITE" id="PS00018">
    <property type="entry name" value="EF_HAND_1"/>
    <property type="match status" value="4"/>
</dbReference>
<evidence type="ECO:0000313" key="5">
    <source>
        <dbReference type="Proteomes" id="UP000828390"/>
    </source>
</evidence>
<sequence length="157" mass="17718">MDEQTCGRDSFVEEFREIFNMFDTNGDGSISTRELKTIMRSLGQDPSETELRDMVKGVDADSSGEVEFDEFVKLIAKKMQKVDLEEEIMDAFKVFDTDGNGNISKAELRNAMTSLGKKFREPELDELFQLADINGDGQINYKEFVRIISPTGCMGSD</sequence>
<dbReference type="Gene3D" id="1.10.238.10">
    <property type="entry name" value="EF-hand"/>
    <property type="match status" value="2"/>
</dbReference>
<feature type="domain" description="EF-hand" evidence="3">
    <location>
        <begin position="10"/>
        <end position="45"/>
    </location>
</feature>
<feature type="domain" description="EF-hand" evidence="3">
    <location>
        <begin position="46"/>
        <end position="81"/>
    </location>
</feature>
<dbReference type="EMBL" id="JAIWYP010000005">
    <property type="protein sequence ID" value="KAH3828050.1"/>
    <property type="molecule type" value="Genomic_DNA"/>
</dbReference>
<dbReference type="InterPro" id="IPR002048">
    <property type="entry name" value="EF_hand_dom"/>
</dbReference>
<accession>A0A9D4JX69</accession>
<dbReference type="SUPFAM" id="SSF47473">
    <property type="entry name" value="EF-hand"/>
    <property type="match status" value="1"/>
</dbReference>
<dbReference type="Pfam" id="PF13499">
    <property type="entry name" value="EF-hand_7"/>
    <property type="match status" value="2"/>
</dbReference>
<dbReference type="InterPro" id="IPR050230">
    <property type="entry name" value="CALM/Myosin/TropC-like"/>
</dbReference>
<dbReference type="GO" id="GO:0005509">
    <property type="term" value="F:calcium ion binding"/>
    <property type="evidence" value="ECO:0007669"/>
    <property type="project" value="InterPro"/>
</dbReference>
<name>A0A9D4JX69_DREPO</name>
<keyword evidence="2" id="KW-0106">Calcium</keyword>
<evidence type="ECO:0000313" key="4">
    <source>
        <dbReference type="EMBL" id="KAH3828050.1"/>
    </source>
</evidence>
<evidence type="ECO:0000256" key="1">
    <source>
        <dbReference type="ARBA" id="ARBA00022737"/>
    </source>
</evidence>
<dbReference type="FunFam" id="1.10.238.10:FF:000178">
    <property type="entry name" value="Calmodulin-2 A"/>
    <property type="match status" value="1"/>
</dbReference>
<dbReference type="OrthoDB" id="26525at2759"/>
<evidence type="ECO:0000259" key="3">
    <source>
        <dbReference type="PROSITE" id="PS50222"/>
    </source>
</evidence>
<keyword evidence="1" id="KW-0677">Repeat</keyword>
<reference evidence="4" key="1">
    <citation type="journal article" date="2019" name="bioRxiv">
        <title>The Genome of the Zebra Mussel, Dreissena polymorpha: A Resource for Invasive Species Research.</title>
        <authorList>
            <person name="McCartney M.A."/>
            <person name="Auch B."/>
            <person name="Kono T."/>
            <person name="Mallez S."/>
            <person name="Zhang Y."/>
            <person name="Obille A."/>
            <person name="Becker A."/>
            <person name="Abrahante J.E."/>
            <person name="Garbe J."/>
            <person name="Badalamenti J.P."/>
            <person name="Herman A."/>
            <person name="Mangelson H."/>
            <person name="Liachko I."/>
            <person name="Sullivan S."/>
            <person name="Sone E.D."/>
            <person name="Koren S."/>
            <person name="Silverstein K.A.T."/>
            <person name="Beckman K.B."/>
            <person name="Gohl D.M."/>
        </authorList>
    </citation>
    <scope>NUCLEOTIDE SEQUENCE</scope>
    <source>
        <strain evidence="4">Duluth1</strain>
        <tissue evidence="4">Whole animal</tissue>
    </source>
</reference>
<organism evidence="4 5">
    <name type="scientific">Dreissena polymorpha</name>
    <name type="common">Zebra mussel</name>
    <name type="synonym">Mytilus polymorpha</name>
    <dbReference type="NCBI Taxonomy" id="45954"/>
    <lineage>
        <taxon>Eukaryota</taxon>
        <taxon>Metazoa</taxon>
        <taxon>Spiralia</taxon>
        <taxon>Lophotrochozoa</taxon>
        <taxon>Mollusca</taxon>
        <taxon>Bivalvia</taxon>
        <taxon>Autobranchia</taxon>
        <taxon>Heteroconchia</taxon>
        <taxon>Euheterodonta</taxon>
        <taxon>Imparidentia</taxon>
        <taxon>Neoheterodontei</taxon>
        <taxon>Myida</taxon>
        <taxon>Dreissenoidea</taxon>
        <taxon>Dreissenidae</taxon>
        <taxon>Dreissena</taxon>
    </lineage>
</organism>
<comment type="caution">
    <text evidence="4">The sequence shown here is derived from an EMBL/GenBank/DDBJ whole genome shotgun (WGS) entry which is preliminary data.</text>
</comment>
<dbReference type="SMART" id="SM00054">
    <property type="entry name" value="EFh"/>
    <property type="match status" value="4"/>
</dbReference>
<keyword evidence="5" id="KW-1185">Reference proteome</keyword>
<dbReference type="AlphaFoldDB" id="A0A9D4JX69"/>
<gene>
    <name evidence="4" type="ORF">DPMN_129999</name>
</gene>
<dbReference type="PANTHER" id="PTHR23048">
    <property type="entry name" value="MYOSIN LIGHT CHAIN 1, 3"/>
    <property type="match status" value="1"/>
</dbReference>
<protein>
    <recommendedName>
        <fullName evidence="3">EF-hand domain-containing protein</fullName>
    </recommendedName>
</protein>
<dbReference type="InterPro" id="IPR018247">
    <property type="entry name" value="EF_Hand_1_Ca_BS"/>
</dbReference>
<feature type="domain" description="EF-hand" evidence="3">
    <location>
        <begin position="83"/>
        <end position="118"/>
    </location>
</feature>
<proteinExistence type="predicted"/>
<evidence type="ECO:0000256" key="2">
    <source>
        <dbReference type="ARBA" id="ARBA00022837"/>
    </source>
</evidence>